<accession>A0A4Z2EFZ1</accession>
<dbReference type="AlphaFoldDB" id="A0A4Z2EFZ1"/>
<protein>
    <submittedName>
        <fullName evidence="2">Uncharacterized protein</fullName>
    </submittedName>
</protein>
<evidence type="ECO:0000313" key="2">
    <source>
        <dbReference type="EMBL" id="TNN27693.1"/>
    </source>
</evidence>
<proteinExistence type="predicted"/>
<dbReference type="EMBL" id="SRLO01007875">
    <property type="protein sequence ID" value="TNN27693.1"/>
    <property type="molecule type" value="Genomic_DNA"/>
</dbReference>
<name>A0A4Z2EFZ1_9TELE</name>
<comment type="caution">
    <text evidence="2">The sequence shown here is derived from an EMBL/GenBank/DDBJ whole genome shotgun (WGS) entry which is preliminary data.</text>
</comment>
<dbReference type="Proteomes" id="UP000314294">
    <property type="component" value="Unassembled WGS sequence"/>
</dbReference>
<sequence>MLIKVKCASSFRSSSVVARRPAAASVGAPQLFLRDPAALPPGPRSSSSGTPQLFFLDPAALPPGPRGSATRDGTF</sequence>
<feature type="region of interest" description="Disordered" evidence="1">
    <location>
        <begin position="33"/>
        <end position="75"/>
    </location>
</feature>
<organism evidence="2 3">
    <name type="scientific">Liparis tanakae</name>
    <name type="common">Tanaka's snailfish</name>
    <dbReference type="NCBI Taxonomy" id="230148"/>
    <lineage>
        <taxon>Eukaryota</taxon>
        <taxon>Metazoa</taxon>
        <taxon>Chordata</taxon>
        <taxon>Craniata</taxon>
        <taxon>Vertebrata</taxon>
        <taxon>Euteleostomi</taxon>
        <taxon>Actinopterygii</taxon>
        <taxon>Neopterygii</taxon>
        <taxon>Teleostei</taxon>
        <taxon>Neoteleostei</taxon>
        <taxon>Acanthomorphata</taxon>
        <taxon>Eupercaria</taxon>
        <taxon>Perciformes</taxon>
        <taxon>Cottioidei</taxon>
        <taxon>Cottales</taxon>
        <taxon>Liparidae</taxon>
        <taxon>Liparis</taxon>
    </lineage>
</organism>
<evidence type="ECO:0000313" key="3">
    <source>
        <dbReference type="Proteomes" id="UP000314294"/>
    </source>
</evidence>
<evidence type="ECO:0000256" key="1">
    <source>
        <dbReference type="SAM" id="MobiDB-lite"/>
    </source>
</evidence>
<reference evidence="2 3" key="1">
    <citation type="submission" date="2019-03" db="EMBL/GenBank/DDBJ databases">
        <title>First draft genome of Liparis tanakae, snailfish: a comprehensive survey of snailfish specific genes.</title>
        <authorList>
            <person name="Kim W."/>
            <person name="Song I."/>
            <person name="Jeong J.-H."/>
            <person name="Kim D."/>
            <person name="Kim S."/>
            <person name="Ryu S."/>
            <person name="Song J.Y."/>
            <person name="Lee S.K."/>
        </authorList>
    </citation>
    <scope>NUCLEOTIDE SEQUENCE [LARGE SCALE GENOMIC DNA]</scope>
    <source>
        <tissue evidence="2">Muscle</tissue>
    </source>
</reference>
<keyword evidence="3" id="KW-1185">Reference proteome</keyword>
<gene>
    <name evidence="2" type="ORF">EYF80_062161</name>
</gene>